<dbReference type="OrthoDB" id="6702804at2"/>
<evidence type="ECO:0000313" key="2">
    <source>
        <dbReference type="Proteomes" id="UP000269001"/>
    </source>
</evidence>
<name>A0A3A8EL70_9GAMM</name>
<accession>A0A3A8EL70</accession>
<dbReference type="EMBL" id="RAXU01000003">
    <property type="protein sequence ID" value="RKG35365.1"/>
    <property type="molecule type" value="Genomic_DNA"/>
</dbReference>
<dbReference type="SUPFAM" id="SSF54285">
    <property type="entry name" value="MoaD/ThiS"/>
    <property type="match status" value="1"/>
</dbReference>
<dbReference type="InterPro" id="IPR012675">
    <property type="entry name" value="Beta-grasp_dom_sf"/>
</dbReference>
<keyword evidence="2" id="KW-1185">Reference proteome</keyword>
<dbReference type="Gene3D" id="3.10.20.30">
    <property type="match status" value="1"/>
</dbReference>
<dbReference type="InterPro" id="IPR016155">
    <property type="entry name" value="Mopterin_synth/thiamin_S_b"/>
</dbReference>
<dbReference type="RefSeq" id="WP_120369138.1">
    <property type="nucleotide sequence ID" value="NZ_BKYM01000006.1"/>
</dbReference>
<evidence type="ECO:0000313" key="1">
    <source>
        <dbReference type="EMBL" id="RKG35365.1"/>
    </source>
</evidence>
<dbReference type="Pfam" id="PF02597">
    <property type="entry name" value="ThiS"/>
    <property type="match status" value="1"/>
</dbReference>
<protein>
    <submittedName>
        <fullName evidence="1">MoaD/ThiS family protein</fullName>
    </submittedName>
</protein>
<organism evidence="1 2">
    <name type="scientific">Acinetobacter guerrae</name>
    <dbReference type="NCBI Taxonomy" id="1843371"/>
    <lineage>
        <taxon>Bacteria</taxon>
        <taxon>Pseudomonadati</taxon>
        <taxon>Pseudomonadota</taxon>
        <taxon>Gammaproteobacteria</taxon>
        <taxon>Moraxellales</taxon>
        <taxon>Moraxellaceae</taxon>
        <taxon>Acinetobacter</taxon>
    </lineage>
</organism>
<proteinExistence type="predicted"/>
<comment type="caution">
    <text evidence="1">The sequence shown here is derived from an EMBL/GenBank/DDBJ whole genome shotgun (WGS) entry which is preliminary data.</text>
</comment>
<dbReference type="AlphaFoldDB" id="A0A3A8EL70"/>
<sequence length="83" mass="8981">MSAIQIKIEAYGAIERQLPSPLVLDYPTEILVGDVLDQMIEQFPQAEKALDRCACAIGEDIVPRQATLKQNCTLVLLSPVAGG</sequence>
<gene>
    <name evidence="1" type="ORF">D7V21_03440</name>
</gene>
<reference evidence="1 2" key="1">
    <citation type="submission" date="2018-09" db="EMBL/GenBank/DDBJ databases">
        <title>The draft genome of Acinetobacter spp. strains.</title>
        <authorList>
            <person name="Qin J."/>
            <person name="Feng Y."/>
            <person name="Zong Z."/>
        </authorList>
    </citation>
    <scope>NUCLEOTIDE SEQUENCE [LARGE SCALE GENOMIC DNA]</scope>
    <source>
        <strain evidence="1 2">WCHAc060096</strain>
    </source>
</reference>
<dbReference type="InterPro" id="IPR003749">
    <property type="entry name" value="ThiS/MoaD-like"/>
</dbReference>
<dbReference type="Proteomes" id="UP000269001">
    <property type="component" value="Unassembled WGS sequence"/>
</dbReference>